<comment type="caution">
    <text evidence="4">The sequence shown here is derived from an EMBL/GenBank/DDBJ whole genome shotgun (WGS) entry which is preliminary data.</text>
</comment>
<dbReference type="OrthoDB" id="5946233at2759"/>
<dbReference type="Proteomes" id="UP001163046">
    <property type="component" value="Unassembled WGS sequence"/>
</dbReference>
<dbReference type="EMBL" id="MU827347">
    <property type="protein sequence ID" value="KAJ7352791.1"/>
    <property type="molecule type" value="Genomic_DNA"/>
</dbReference>
<evidence type="ECO:0000313" key="4">
    <source>
        <dbReference type="EMBL" id="KAJ7352791.1"/>
    </source>
</evidence>
<evidence type="ECO:0000313" key="5">
    <source>
        <dbReference type="Proteomes" id="UP001163046"/>
    </source>
</evidence>
<organism evidence="4 5">
    <name type="scientific">Desmophyllum pertusum</name>
    <dbReference type="NCBI Taxonomy" id="174260"/>
    <lineage>
        <taxon>Eukaryota</taxon>
        <taxon>Metazoa</taxon>
        <taxon>Cnidaria</taxon>
        <taxon>Anthozoa</taxon>
        <taxon>Hexacorallia</taxon>
        <taxon>Scleractinia</taxon>
        <taxon>Caryophylliina</taxon>
        <taxon>Caryophylliidae</taxon>
        <taxon>Desmophyllum</taxon>
    </lineage>
</organism>
<evidence type="ECO:0000259" key="3">
    <source>
        <dbReference type="Pfam" id="PF24764"/>
    </source>
</evidence>
<sequence>MAELERGMMRLLLMLAIFLPLGHCVDPRYLPLQSPGLYERDGLIERYFMLGFDYIEIVAFLALGHGIFLSLRQLKRILRQRSLRRRGRPSDGWDVLAAVENELNGSGSSVGYRLMHQRLRIDYHLQVDRETVRLVLKALDPEGVEARSKRKLRRRKYRSKGPDFIWHIDGYDKLKPFGFCIHGAIDGYSRRILWLKVSFSNNDPWIIASYYLEYIRLHARTSTIIRGDRGTENAFVARIQRHLRENHNDAFASDKSFLYGRSVSNQRIEAWWSFLHLRDQGLYSDDDPVQVECLKFCFMPLIQGELDRVTQHWNLHKIRLSSNEESPSGRPDVLYFLPELSGSSSRGQDINMDDIEDIQDMLNMHAHRLSLRSADFAELAGLIMDDERLSMPETVEEALDLYTLLVSLL</sequence>
<gene>
    <name evidence="4" type="ORF">OS493_033852</name>
</gene>
<keyword evidence="1" id="KW-1133">Transmembrane helix</keyword>
<feature type="transmembrane region" description="Helical" evidence="1">
    <location>
        <begin position="48"/>
        <end position="71"/>
    </location>
</feature>
<dbReference type="Pfam" id="PF24764">
    <property type="entry name" value="rva_4"/>
    <property type="match status" value="1"/>
</dbReference>
<name>A0A9W9YIT9_9CNID</name>
<evidence type="ECO:0000256" key="2">
    <source>
        <dbReference type="SAM" id="SignalP"/>
    </source>
</evidence>
<evidence type="ECO:0000256" key="1">
    <source>
        <dbReference type="SAM" id="Phobius"/>
    </source>
</evidence>
<keyword evidence="2" id="KW-0732">Signal</keyword>
<feature type="signal peptide" evidence="2">
    <location>
        <begin position="1"/>
        <end position="24"/>
    </location>
</feature>
<reference evidence="4" key="1">
    <citation type="submission" date="2023-01" db="EMBL/GenBank/DDBJ databases">
        <title>Genome assembly of the deep-sea coral Lophelia pertusa.</title>
        <authorList>
            <person name="Herrera S."/>
            <person name="Cordes E."/>
        </authorList>
    </citation>
    <scope>NUCLEOTIDE SEQUENCE</scope>
    <source>
        <strain evidence="4">USNM1676648</strain>
        <tissue evidence="4">Polyp</tissue>
    </source>
</reference>
<dbReference type="AlphaFoldDB" id="A0A9W9YIT9"/>
<dbReference type="InterPro" id="IPR058913">
    <property type="entry name" value="Integrase_dom_put"/>
</dbReference>
<dbReference type="PANTHER" id="PTHR46791">
    <property type="entry name" value="EXPRESSED PROTEIN"/>
    <property type="match status" value="1"/>
</dbReference>
<accession>A0A9W9YIT9</accession>
<proteinExistence type="predicted"/>
<keyword evidence="1" id="KW-0812">Transmembrane</keyword>
<feature type="domain" description="Integrase core" evidence="3">
    <location>
        <begin position="157"/>
        <end position="324"/>
    </location>
</feature>
<keyword evidence="5" id="KW-1185">Reference proteome</keyword>
<keyword evidence="1" id="KW-0472">Membrane</keyword>
<dbReference type="PANTHER" id="PTHR46791:SF13">
    <property type="entry name" value="CLR5 DOMAIN-CONTAINING PROTEIN"/>
    <property type="match status" value="1"/>
</dbReference>
<protein>
    <recommendedName>
        <fullName evidence="3">Integrase core domain-containing protein</fullName>
    </recommendedName>
</protein>
<feature type="chain" id="PRO_5040981900" description="Integrase core domain-containing protein" evidence="2">
    <location>
        <begin position="25"/>
        <end position="409"/>
    </location>
</feature>